<dbReference type="OrthoDB" id="2996783at2759"/>
<dbReference type="FunFam" id="3.30.1020.10:FF:000001">
    <property type="entry name" value="1-Cys peroxiredoxin"/>
    <property type="match status" value="1"/>
</dbReference>
<reference evidence="7" key="1">
    <citation type="submission" date="2016-06" db="UniProtKB">
        <authorList>
            <consortium name="WormBaseParasite"/>
        </authorList>
    </citation>
    <scope>IDENTIFICATION</scope>
</reference>
<dbReference type="Gene3D" id="3.30.1020.10">
    <property type="entry name" value="Antioxidant, Horf6, Chain A, domain2"/>
    <property type="match status" value="1"/>
</dbReference>
<dbReference type="Pfam" id="PF10417">
    <property type="entry name" value="1-cysPrx_C"/>
    <property type="match status" value="1"/>
</dbReference>
<name>A0A183E415_9BILA</name>
<dbReference type="SUPFAM" id="SSF52833">
    <property type="entry name" value="Thioredoxin-like"/>
    <property type="match status" value="1"/>
</dbReference>
<evidence type="ECO:0000259" key="4">
    <source>
        <dbReference type="Pfam" id="PF10417"/>
    </source>
</evidence>
<evidence type="ECO:0000313" key="7">
    <source>
        <dbReference type="WBParaSite" id="GPUH_0001572801-mRNA-1"/>
    </source>
</evidence>
<dbReference type="AlphaFoldDB" id="A0A183E415"/>
<accession>A0A183E415</accession>
<evidence type="ECO:0000313" key="6">
    <source>
        <dbReference type="Proteomes" id="UP000271098"/>
    </source>
</evidence>
<organism evidence="7">
    <name type="scientific">Gongylonema pulchrum</name>
    <dbReference type="NCBI Taxonomy" id="637853"/>
    <lineage>
        <taxon>Eukaryota</taxon>
        <taxon>Metazoa</taxon>
        <taxon>Ecdysozoa</taxon>
        <taxon>Nematoda</taxon>
        <taxon>Chromadorea</taxon>
        <taxon>Rhabditida</taxon>
        <taxon>Spirurina</taxon>
        <taxon>Spiruromorpha</taxon>
        <taxon>Spiruroidea</taxon>
        <taxon>Gongylonematidae</taxon>
        <taxon>Gongylonema</taxon>
    </lineage>
</organism>
<keyword evidence="1" id="KW-0575">Peroxidase</keyword>
<dbReference type="EMBL" id="UYRT01082809">
    <property type="protein sequence ID" value="VDN26512.1"/>
    <property type="molecule type" value="Genomic_DNA"/>
</dbReference>
<evidence type="ECO:0000256" key="1">
    <source>
        <dbReference type="ARBA" id="ARBA00022559"/>
    </source>
</evidence>
<feature type="domain" description="Peroxiredoxin C-terminal" evidence="4">
    <location>
        <begin position="13"/>
        <end position="49"/>
    </location>
</feature>
<protein>
    <submittedName>
        <fullName evidence="7">1-cysPrx_C domain-containing protein</fullName>
    </submittedName>
</protein>
<dbReference type="WBParaSite" id="GPUH_0001572801-mRNA-1">
    <property type="protein sequence ID" value="GPUH_0001572801-mRNA-1"/>
    <property type="gene ID" value="GPUH_0001572801"/>
</dbReference>
<dbReference type="InterPro" id="IPR036249">
    <property type="entry name" value="Thioredoxin-like_sf"/>
</dbReference>
<dbReference type="InterPro" id="IPR019479">
    <property type="entry name" value="Peroxiredoxin_C"/>
</dbReference>
<dbReference type="Proteomes" id="UP000271098">
    <property type="component" value="Unassembled WGS sequence"/>
</dbReference>
<gene>
    <name evidence="5" type="ORF">GPUH_LOCUS15706</name>
</gene>
<sequence length="72" mass="8225">MLCFSEILRVVDSLQLTKYKKVATPVDWKEGDPCVVEPQLDDKEAKTLFGDNIKTIELPSGKRYLRMVAQPK</sequence>
<keyword evidence="6" id="KW-1185">Reference proteome</keyword>
<evidence type="ECO:0000313" key="5">
    <source>
        <dbReference type="EMBL" id="VDN26512.1"/>
    </source>
</evidence>
<keyword evidence="3" id="KW-0560">Oxidoreductase</keyword>
<evidence type="ECO:0000256" key="3">
    <source>
        <dbReference type="ARBA" id="ARBA00023002"/>
    </source>
</evidence>
<keyword evidence="2" id="KW-0049">Antioxidant</keyword>
<evidence type="ECO:0000256" key="2">
    <source>
        <dbReference type="ARBA" id="ARBA00022862"/>
    </source>
</evidence>
<reference evidence="5 6" key="2">
    <citation type="submission" date="2018-11" db="EMBL/GenBank/DDBJ databases">
        <authorList>
            <consortium name="Pathogen Informatics"/>
        </authorList>
    </citation>
    <scope>NUCLEOTIDE SEQUENCE [LARGE SCALE GENOMIC DNA]</scope>
</reference>
<dbReference type="GO" id="GO:0051920">
    <property type="term" value="F:peroxiredoxin activity"/>
    <property type="evidence" value="ECO:0007669"/>
    <property type="project" value="InterPro"/>
</dbReference>
<proteinExistence type="predicted"/>